<accession>A0A1J5P1G4</accession>
<reference evidence="2" key="1">
    <citation type="submission" date="2016-10" db="EMBL/GenBank/DDBJ databases">
        <title>Sequence of Gallionella enrichment culture.</title>
        <authorList>
            <person name="Poehlein A."/>
            <person name="Muehling M."/>
            <person name="Daniel R."/>
        </authorList>
    </citation>
    <scope>NUCLEOTIDE SEQUENCE</scope>
</reference>
<proteinExistence type="predicted"/>
<sequence>MPIAAFGGTFLMMVALGYFVNEHKEIHWFNRLECKLQACGSLRGLEIAMVLVVILGFASMLPNEDADGFMIAAIAGLLAFTVVKLLGRALDGHGAISGGLGAFLYLEVLDASFSFDGVIGAFAMTEDIFLIAIGLGIGAMFVRTMTVMLVDRGTLAEFRYLEHGAFYSILALSVIMFVQTQVEISELVTGAIGVGLIGASLWASIRYNRRMSAT</sequence>
<feature type="transmembrane region" description="Helical" evidence="1">
    <location>
        <begin position="128"/>
        <end position="148"/>
    </location>
</feature>
<gene>
    <name evidence="2" type="ORF">GALL_540250</name>
</gene>
<comment type="caution">
    <text evidence="2">The sequence shown here is derived from an EMBL/GenBank/DDBJ whole genome shotgun (WGS) entry which is preliminary data.</text>
</comment>
<feature type="transmembrane region" description="Helical" evidence="1">
    <location>
        <begin position="160"/>
        <end position="178"/>
    </location>
</feature>
<dbReference type="EMBL" id="MLJW01008132">
    <property type="protein sequence ID" value="OIQ64424.1"/>
    <property type="molecule type" value="Genomic_DNA"/>
</dbReference>
<evidence type="ECO:0000313" key="2">
    <source>
        <dbReference type="EMBL" id="OIQ64424.1"/>
    </source>
</evidence>
<feature type="transmembrane region" description="Helical" evidence="1">
    <location>
        <begin position="42"/>
        <end position="62"/>
    </location>
</feature>
<dbReference type="PANTHER" id="PTHR30238">
    <property type="entry name" value="MEMBRANE BOUND PREDICTED REDOX MODULATOR"/>
    <property type="match status" value="1"/>
</dbReference>
<keyword evidence="1" id="KW-1133">Transmembrane helix</keyword>
<dbReference type="AlphaFoldDB" id="A0A1J5P1G4"/>
<keyword evidence="1" id="KW-0472">Membrane</keyword>
<name>A0A1J5P1G4_9ZZZZ</name>
<dbReference type="Pfam" id="PF04332">
    <property type="entry name" value="DUF475"/>
    <property type="match status" value="1"/>
</dbReference>
<feature type="transmembrane region" description="Helical" evidence="1">
    <location>
        <begin position="99"/>
        <end position="122"/>
    </location>
</feature>
<evidence type="ECO:0000256" key="1">
    <source>
        <dbReference type="SAM" id="Phobius"/>
    </source>
</evidence>
<feature type="transmembrane region" description="Helical" evidence="1">
    <location>
        <begin position="184"/>
        <end position="205"/>
    </location>
</feature>
<protein>
    <submittedName>
        <fullName evidence="2">Integral membrane protein TerC family protein</fullName>
    </submittedName>
</protein>
<feature type="transmembrane region" description="Helical" evidence="1">
    <location>
        <begin position="68"/>
        <end position="87"/>
    </location>
</feature>
<organism evidence="2">
    <name type="scientific">mine drainage metagenome</name>
    <dbReference type="NCBI Taxonomy" id="410659"/>
    <lineage>
        <taxon>unclassified sequences</taxon>
        <taxon>metagenomes</taxon>
        <taxon>ecological metagenomes</taxon>
    </lineage>
</organism>
<dbReference type="InterPro" id="IPR007427">
    <property type="entry name" value="DUF475"/>
</dbReference>
<keyword evidence="1" id="KW-0812">Transmembrane</keyword>
<dbReference type="PANTHER" id="PTHR30238:SF4">
    <property type="entry name" value="SLL1022 PROTEIN"/>
    <property type="match status" value="1"/>
</dbReference>
<feature type="transmembrane region" description="Helical" evidence="1">
    <location>
        <begin position="6"/>
        <end position="21"/>
    </location>
</feature>